<name>A0A6J8C1S4_MYTCO</name>
<dbReference type="AlphaFoldDB" id="A0A6J8C1S4"/>
<reference evidence="1 2" key="1">
    <citation type="submission" date="2020-06" db="EMBL/GenBank/DDBJ databases">
        <authorList>
            <person name="Li R."/>
            <person name="Bekaert M."/>
        </authorList>
    </citation>
    <scope>NUCLEOTIDE SEQUENCE [LARGE SCALE GENOMIC DNA]</scope>
    <source>
        <strain evidence="2">wild</strain>
    </source>
</reference>
<evidence type="ECO:0000313" key="2">
    <source>
        <dbReference type="Proteomes" id="UP000507470"/>
    </source>
</evidence>
<gene>
    <name evidence="1" type="ORF">MCOR_24604</name>
</gene>
<keyword evidence="2" id="KW-1185">Reference proteome</keyword>
<dbReference type="OrthoDB" id="6156906at2759"/>
<evidence type="ECO:0000313" key="1">
    <source>
        <dbReference type="EMBL" id="CAC5389441.1"/>
    </source>
</evidence>
<proteinExistence type="predicted"/>
<accession>A0A6J8C1S4</accession>
<organism evidence="1 2">
    <name type="scientific">Mytilus coruscus</name>
    <name type="common">Sea mussel</name>
    <dbReference type="NCBI Taxonomy" id="42192"/>
    <lineage>
        <taxon>Eukaryota</taxon>
        <taxon>Metazoa</taxon>
        <taxon>Spiralia</taxon>
        <taxon>Lophotrochozoa</taxon>
        <taxon>Mollusca</taxon>
        <taxon>Bivalvia</taxon>
        <taxon>Autobranchia</taxon>
        <taxon>Pteriomorphia</taxon>
        <taxon>Mytilida</taxon>
        <taxon>Mytiloidea</taxon>
        <taxon>Mytilidae</taxon>
        <taxon>Mytilinae</taxon>
        <taxon>Mytilus</taxon>
    </lineage>
</organism>
<protein>
    <submittedName>
        <fullName evidence="1">Uncharacterized protein</fullName>
    </submittedName>
</protein>
<sequence>MDLPDFEIISKHDTEWELEDLDLIQTQKLVFSDNKKRFSNAVSTTEFERRIRDRIPAKTKSSTNWSVNVWQTWAENRNCNPITSTENYTCVPVEMKYADLDGSPYPPNTLINLTNELQRHLRENGRPDFFFFFFKFDVFDVSEGIRCKNERINSGWYW</sequence>
<dbReference type="Proteomes" id="UP000507470">
    <property type="component" value="Unassembled WGS sequence"/>
</dbReference>
<dbReference type="EMBL" id="CACVKT020004337">
    <property type="protein sequence ID" value="CAC5389441.1"/>
    <property type="molecule type" value="Genomic_DNA"/>
</dbReference>